<dbReference type="InterPro" id="IPR020810">
    <property type="entry name" value="Enolase_C"/>
</dbReference>
<dbReference type="GO" id="GO:0006096">
    <property type="term" value="P:glycolytic process"/>
    <property type="evidence" value="ECO:0007669"/>
    <property type="project" value="UniProtKB-UniRule"/>
</dbReference>
<dbReference type="AlphaFoldDB" id="A0A7X9E6P6"/>
<name>A0A7X9E6P6_UNCKA</name>
<gene>
    <name evidence="9 15" type="primary">eno</name>
    <name evidence="15" type="ORF">GYA37_01540</name>
</gene>
<dbReference type="CDD" id="cd03313">
    <property type="entry name" value="enolase"/>
    <property type="match status" value="1"/>
</dbReference>
<dbReference type="InterPro" id="IPR000941">
    <property type="entry name" value="Enolase"/>
</dbReference>
<sequence>MPRIENIRCQKILDSRGNWTIETKVVLDDGTVAVQPVPSGASVGENEAVYIDEEKASDFVSTSINDVLQGKDPSNQVLVDETLIKMDGTHNKSKLGANSILSVSLAVAKASALSQGKELYEHISVLYSGKEKNNGDLRFPSPIFNIINGGKHARNNLSFQEFILIPALNIPLNKAIEMGASVYKDLKQILSNEDFETGVGDEGGFEPHGLSCDTALDFLQRAVSKQYEAGRDFFFGVDVAAGSFYEDNKYHINEEHLELSSNELIDYYIKLLSKYELIYLEDPLFEKDDTSWKEIYKKLSSKLMIVGDDLVATNPKILEKVIKEKILNSVIVKPNQIGTLTETLEFIRTAKKAKLSVIVSHRSGENPNDTFISDLAVAVNADFIKSGAPARGERVAKYNRLLEIFYGF</sequence>
<evidence type="ECO:0000256" key="2">
    <source>
        <dbReference type="ARBA" id="ARBA00009604"/>
    </source>
</evidence>
<evidence type="ECO:0000313" key="16">
    <source>
        <dbReference type="Proteomes" id="UP000590542"/>
    </source>
</evidence>
<feature type="binding site" evidence="9">
    <location>
        <position position="385"/>
    </location>
    <ligand>
        <name>(2R)-2-phosphoglycerate</name>
        <dbReference type="ChEBI" id="CHEBI:58289"/>
    </ligand>
</feature>
<dbReference type="EMBL" id="JAAZNV010000006">
    <property type="protein sequence ID" value="NMB91514.1"/>
    <property type="molecule type" value="Genomic_DNA"/>
</dbReference>
<keyword evidence="9 12" id="KW-0479">Metal-binding</keyword>
<feature type="binding site" evidence="9">
    <location>
        <position position="363"/>
    </location>
    <ligand>
        <name>(2R)-2-phosphoglycerate</name>
        <dbReference type="ChEBI" id="CHEBI:58289"/>
    </ligand>
</feature>
<reference evidence="15 16" key="1">
    <citation type="journal article" date="2020" name="Biotechnol. Biofuels">
        <title>New insights from the biogas microbiome by comprehensive genome-resolved metagenomics of nearly 1600 species originating from multiple anaerobic digesters.</title>
        <authorList>
            <person name="Campanaro S."/>
            <person name="Treu L."/>
            <person name="Rodriguez-R L.M."/>
            <person name="Kovalovszki A."/>
            <person name="Ziels R.M."/>
            <person name="Maus I."/>
            <person name="Zhu X."/>
            <person name="Kougias P.G."/>
            <person name="Basile A."/>
            <person name="Luo G."/>
            <person name="Schluter A."/>
            <person name="Konstantinidis K.T."/>
            <person name="Angelidaki I."/>
        </authorList>
    </citation>
    <scope>NUCLEOTIDE SEQUENCE [LARGE SCALE GENOMIC DNA]</scope>
    <source>
        <strain evidence="15">AS27yjCOA_202</strain>
    </source>
</reference>
<comment type="catalytic activity">
    <reaction evidence="9">
        <text>(2R)-2-phosphoglycerate = phosphoenolpyruvate + H2O</text>
        <dbReference type="Rhea" id="RHEA:10164"/>
        <dbReference type="ChEBI" id="CHEBI:15377"/>
        <dbReference type="ChEBI" id="CHEBI:58289"/>
        <dbReference type="ChEBI" id="CHEBI:58702"/>
        <dbReference type="EC" id="4.2.1.11"/>
    </reaction>
</comment>
<feature type="binding site" evidence="11">
    <location>
        <begin position="360"/>
        <end position="363"/>
    </location>
    <ligand>
        <name>substrate</name>
    </ligand>
</feature>
<comment type="function">
    <text evidence="9">Catalyzes the reversible conversion of 2-phosphoglycerate (2-PG) into phosphoenolpyruvate (PEP). It is essential for the degradation of carbohydrates via glycolysis.</text>
</comment>
<feature type="binding site" evidence="11">
    <location>
        <position position="308"/>
    </location>
    <ligand>
        <name>substrate</name>
    </ligand>
</feature>
<dbReference type="PANTHER" id="PTHR11902:SF1">
    <property type="entry name" value="ENOLASE"/>
    <property type="match status" value="1"/>
</dbReference>
<evidence type="ECO:0000256" key="8">
    <source>
        <dbReference type="ARBA" id="ARBA00023239"/>
    </source>
</evidence>
<dbReference type="InterPro" id="IPR020809">
    <property type="entry name" value="Enolase_CS"/>
</dbReference>
<evidence type="ECO:0000256" key="4">
    <source>
        <dbReference type="ARBA" id="ARBA00017068"/>
    </source>
</evidence>
<evidence type="ECO:0000256" key="12">
    <source>
        <dbReference type="PIRSR" id="PIRSR001400-3"/>
    </source>
</evidence>
<feature type="binding site" evidence="11">
    <location>
        <position position="161"/>
    </location>
    <ligand>
        <name>substrate</name>
    </ligand>
</feature>
<feature type="active site" description="Proton donor" evidence="9 10">
    <location>
        <position position="202"/>
    </location>
</feature>
<keyword evidence="7 9" id="KW-0324">Glycolysis</keyword>
<feature type="domain" description="Enolase N-terminal" evidence="14">
    <location>
        <begin position="4"/>
        <end position="123"/>
    </location>
</feature>
<keyword evidence="5 9" id="KW-0964">Secreted</keyword>
<proteinExistence type="inferred from homology"/>
<evidence type="ECO:0000259" key="14">
    <source>
        <dbReference type="SMART" id="SM01193"/>
    </source>
</evidence>
<comment type="cofactor">
    <cofactor evidence="12">
        <name>Mg(2+)</name>
        <dbReference type="ChEBI" id="CHEBI:18420"/>
    </cofactor>
    <text evidence="12">Mg(2+) is required for catalysis and for stabilizing the dimer.</text>
</comment>
<dbReference type="SFLD" id="SFLDG00178">
    <property type="entry name" value="enolase"/>
    <property type="match status" value="1"/>
</dbReference>
<evidence type="ECO:0000256" key="9">
    <source>
        <dbReference type="HAMAP-Rule" id="MF_00318"/>
    </source>
</evidence>
<dbReference type="SFLD" id="SFLDF00002">
    <property type="entry name" value="enolase"/>
    <property type="match status" value="1"/>
</dbReference>
<evidence type="ECO:0000259" key="13">
    <source>
        <dbReference type="SMART" id="SM01192"/>
    </source>
</evidence>
<comment type="cofactor">
    <cofactor evidence="9">
        <name>Mg(2+)</name>
        <dbReference type="ChEBI" id="CHEBI:18420"/>
    </cofactor>
    <text evidence="9">Binds a second Mg(2+) ion via substrate during catalysis.</text>
</comment>
<protein>
    <recommendedName>
        <fullName evidence="4 9">Enolase</fullName>
        <ecNumber evidence="3 9">4.2.1.11</ecNumber>
    </recommendedName>
    <alternativeName>
        <fullName evidence="9">2-phospho-D-glycerate hydro-lyase</fullName>
    </alternativeName>
    <alternativeName>
        <fullName evidence="9">2-phosphoglycerate dehydratase</fullName>
    </alternativeName>
</protein>
<dbReference type="InterPro" id="IPR036849">
    <property type="entry name" value="Enolase-like_C_sf"/>
</dbReference>
<dbReference type="PRINTS" id="PR00148">
    <property type="entry name" value="ENOLASE"/>
</dbReference>
<dbReference type="Pfam" id="PF00113">
    <property type="entry name" value="Enolase_C"/>
    <property type="match status" value="1"/>
</dbReference>
<evidence type="ECO:0000313" key="15">
    <source>
        <dbReference type="EMBL" id="NMB91514.1"/>
    </source>
</evidence>
<dbReference type="InterPro" id="IPR020811">
    <property type="entry name" value="Enolase_N"/>
</dbReference>
<feature type="binding site" evidence="9">
    <location>
        <position position="333"/>
    </location>
    <ligand>
        <name>(2R)-2-phosphoglycerate</name>
        <dbReference type="ChEBI" id="CHEBI:58289"/>
    </ligand>
</feature>
<dbReference type="Gene3D" id="3.30.390.10">
    <property type="entry name" value="Enolase-like, N-terminal domain"/>
    <property type="match status" value="1"/>
</dbReference>
<feature type="active site" description="Proton acceptor" evidence="9 10">
    <location>
        <position position="333"/>
    </location>
</feature>
<feature type="binding site" evidence="11">
    <location>
        <position position="385"/>
    </location>
    <ligand>
        <name>substrate</name>
    </ligand>
</feature>
<dbReference type="InterPro" id="IPR029017">
    <property type="entry name" value="Enolase-like_N"/>
</dbReference>
<feature type="binding site" evidence="9">
    <location>
        <position position="160"/>
    </location>
    <ligand>
        <name>(2R)-2-phosphoglycerate</name>
        <dbReference type="ChEBI" id="CHEBI:58289"/>
    </ligand>
</feature>
<feature type="domain" description="Enolase C-terminal TIM barrel" evidence="13">
    <location>
        <begin position="136"/>
        <end position="407"/>
    </location>
</feature>
<dbReference type="PANTHER" id="PTHR11902">
    <property type="entry name" value="ENOLASE"/>
    <property type="match status" value="1"/>
</dbReference>
<comment type="similarity">
    <text evidence="2 9">Belongs to the enolase family.</text>
</comment>
<keyword evidence="8 9" id="KW-0456">Lyase</keyword>
<feature type="binding site" evidence="11">
    <location>
        <position position="281"/>
    </location>
    <ligand>
        <name>substrate</name>
    </ligand>
</feature>
<dbReference type="Proteomes" id="UP000590542">
    <property type="component" value="Unassembled WGS sequence"/>
</dbReference>
<feature type="binding site" evidence="9 12">
    <location>
        <position position="308"/>
    </location>
    <ligand>
        <name>Mg(2+)</name>
        <dbReference type="ChEBI" id="CHEBI:18420"/>
    </ligand>
</feature>
<dbReference type="SUPFAM" id="SSF51604">
    <property type="entry name" value="Enolase C-terminal domain-like"/>
    <property type="match status" value="1"/>
</dbReference>
<evidence type="ECO:0000256" key="5">
    <source>
        <dbReference type="ARBA" id="ARBA00022525"/>
    </source>
</evidence>
<evidence type="ECO:0000256" key="3">
    <source>
        <dbReference type="ARBA" id="ARBA00012058"/>
    </source>
</evidence>
<dbReference type="SMART" id="SM01193">
    <property type="entry name" value="Enolase_N"/>
    <property type="match status" value="1"/>
</dbReference>
<dbReference type="PROSITE" id="PS00164">
    <property type="entry name" value="ENOLASE"/>
    <property type="match status" value="1"/>
</dbReference>
<comment type="subcellular location">
    <subcellularLocation>
        <location evidence="9">Cytoplasm</location>
    </subcellularLocation>
    <subcellularLocation>
        <location evidence="9">Secreted</location>
    </subcellularLocation>
    <subcellularLocation>
        <location evidence="9">Cell surface</location>
    </subcellularLocation>
    <text evidence="9">Fractions of enolase are present in both the cytoplasm and on the cell surface.</text>
</comment>
<evidence type="ECO:0000256" key="7">
    <source>
        <dbReference type="ARBA" id="ARBA00023152"/>
    </source>
</evidence>
<dbReference type="Gene3D" id="3.20.20.120">
    <property type="entry name" value="Enolase-like C-terminal domain"/>
    <property type="match status" value="1"/>
</dbReference>
<comment type="pathway">
    <text evidence="1 9">Carbohydrate degradation; glycolysis; pyruvate from D-glyceraldehyde 3-phosphate: step 4/5.</text>
</comment>
<keyword evidence="15" id="KW-0670">Pyruvate</keyword>
<feature type="binding site" evidence="9 12">
    <location>
        <position position="238"/>
    </location>
    <ligand>
        <name>Mg(2+)</name>
        <dbReference type="ChEBI" id="CHEBI:18420"/>
    </ligand>
</feature>
<feature type="binding site" evidence="11">
    <location>
        <position position="152"/>
    </location>
    <ligand>
        <name>substrate</name>
    </ligand>
</feature>
<dbReference type="GO" id="GO:0009986">
    <property type="term" value="C:cell surface"/>
    <property type="evidence" value="ECO:0007669"/>
    <property type="project" value="UniProtKB-SubCell"/>
</dbReference>
<dbReference type="GO" id="GO:0000287">
    <property type="term" value="F:magnesium ion binding"/>
    <property type="evidence" value="ECO:0007669"/>
    <property type="project" value="UniProtKB-UniRule"/>
</dbReference>
<dbReference type="UniPathway" id="UPA00109">
    <property type="reaction ID" value="UER00187"/>
</dbReference>
<feature type="binding site" evidence="9">
    <location>
        <position position="362"/>
    </location>
    <ligand>
        <name>(2R)-2-phosphoglycerate</name>
        <dbReference type="ChEBI" id="CHEBI:58289"/>
    </ligand>
</feature>
<feature type="binding site" evidence="9 12">
    <location>
        <position position="281"/>
    </location>
    <ligand>
        <name>Mg(2+)</name>
        <dbReference type="ChEBI" id="CHEBI:18420"/>
    </ligand>
</feature>
<comment type="caution">
    <text evidence="15">The sequence shown here is derived from an EMBL/GenBank/DDBJ whole genome shotgun (WGS) entry which is preliminary data.</text>
</comment>
<dbReference type="HAMAP" id="MF_00318">
    <property type="entry name" value="Enolase"/>
    <property type="match status" value="1"/>
</dbReference>
<organism evidence="15 16">
    <name type="scientific">candidate division WWE3 bacterium</name>
    <dbReference type="NCBI Taxonomy" id="2053526"/>
    <lineage>
        <taxon>Bacteria</taxon>
        <taxon>Katanobacteria</taxon>
    </lineage>
</organism>
<dbReference type="SMART" id="SM01192">
    <property type="entry name" value="Enolase_C"/>
    <property type="match status" value="1"/>
</dbReference>
<dbReference type="PIRSF" id="PIRSF001400">
    <property type="entry name" value="Enolase"/>
    <property type="match status" value="1"/>
</dbReference>
<dbReference type="GO" id="GO:0000015">
    <property type="term" value="C:phosphopyruvate hydratase complex"/>
    <property type="evidence" value="ECO:0007669"/>
    <property type="project" value="InterPro"/>
</dbReference>
<dbReference type="Pfam" id="PF03952">
    <property type="entry name" value="Enolase_N"/>
    <property type="match status" value="1"/>
</dbReference>
<keyword evidence="6 9" id="KW-0460">Magnesium</keyword>
<evidence type="ECO:0000256" key="6">
    <source>
        <dbReference type="ARBA" id="ARBA00022842"/>
    </source>
</evidence>
<dbReference type="GO" id="GO:0005576">
    <property type="term" value="C:extracellular region"/>
    <property type="evidence" value="ECO:0007669"/>
    <property type="project" value="UniProtKB-SubCell"/>
</dbReference>
<evidence type="ECO:0000256" key="11">
    <source>
        <dbReference type="PIRSR" id="PIRSR001400-2"/>
    </source>
</evidence>
<dbReference type="SFLD" id="SFLDS00001">
    <property type="entry name" value="Enolase"/>
    <property type="match status" value="1"/>
</dbReference>
<dbReference type="GO" id="GO:0004634">
    <property type="term" value="F:phosphopyruvate hydratase activity"/>
    <property type="evidence" value="ECO:0007669"/>
    <property type="project" value="UniProtKB-UniRule"/>
</dbReference>
<evidence type="ECO:0000256" key="1">
    <source>
        <dbReference type="ARBA" id="ARBA00005031"/>
    </source>
</evidence>
<evidence type="ECO:0000256" key="10">
    <source>
        <dbReference type="PIRSR" id="PIRSR001400-1"/>
    </source>
</evidence>
<dbReference type="SUPFAM" id="SSF54826">
    <property type="entry name" value="Enolase N-terminal domain-like"/>
    <property type="match status" value="1"/>
</dbReference>
<dbReference type="EC" id="4.2.1.11" evidence="3 9"/>
<accession>A0A7X9E6P6</accession>
<keyword evidence="9" id="KW-0963">Cytoplasm</keyword>